<comment type="caution">
    <text evidence="2">The sequence shown here is derived from an EMBL/GenBank/DDBJ whole genome shotgun (WGS) entry which is preliminary data.</text>
</comment>
<evidence type="ECO:0000313" key="3">
    <source>
        <dbReference type="Proteomes" id="UP000016648"/>
    </source>
</evidence>
<accession>U2NJ32</accession>
<feature type="domain" description="LicD/FKTN/FKRP nucleotidyltransferase" evidence="1">
    <location>
        <begin position="32"/>
        <end position="249"/>
    </location>
</feature>
<dbReference type="PANTHER" id="PTHR43404">
    <property type="entry name" value="LIPOPOLYSACCHARIDE CHOLINEPHOSPHOTRANSFERASE LICD"/>
    <property type="match status" value="1"/>
</dbReference>
<dbReference type="InterPro" id="IPR007074">
    <property type="entry name" value="LicD/FKTN/FKRP_NTP_transf"/>
</dbReference>
<proteinExistence type="predicted"/>
<reference evidence="2 3" key="1">
    <citation type="submission" date="2013-08" db="EMBL/GenBank/DDBJ databases">
        <authorList>
            <person name="Durkin A.S."/>
            <person name="Haft D.R."/>
            <person name="McCorrison J."/>
            <person name="Torralba M."/>
            <person name="Gillis M."/>
            <person name="Haft D.H."/>
            <person name="Methe B."/>
            <person name="Sutton G."/>
            <person name="Nelson K.E."/>
        </authorList>
    </citation>
    <scope>NUCLEOTIDE SEQUENCE [LARGE SCALE GENOMIC DNA]</scope>
    <source>
        <strain evidence="2 3">F0067</strain>
    </source>
</reference>
<dbReference type="InterPro" id="IPR052942">
    <property type="entry name" value="LPS_cholinephosphotransferase"/>
</dbReference>
<evidence type="ECO:0000259" key="1">
    <source>
        <dbReference type="Pfam" id="PF04991"/>
    </source>
</evidence>
<dbReference type="EMBL" id="AWEY01000044">
    <property type="protein sequence ID" value="ERK38120.1"/>
    <property type="molecule type" value="Genomic_DNA"/>
</dbReference>
<dbReference type="Proteomes" id="UP000016648">
    <property type="component" value="Unassembled WGS sequence"/>
</dbReference>
<dbReference type="AlphaFoldDB" id="U2NJ32"/>
<keyword evidence="3" id="KW-1185">Reference proteome</keyword>
<gene>
    <name evidence="2" type="ORF">HMPREF9135_1024</name>
</gene>
<protein>
    <submittedName>
        <fullName evidence="2">LICD family protein</fullName>
    </submittedName>
</protein>
<name>U2NJ32_9BACT</name>
<dbReference type="PANTHER" id="PTHR43404:SF2">
    <property type="entry name" value="LIPOPOLYSACCHARIDE CHOLINEPHOSPHOTRANSFERASE LICD"/>
    <property type="match status" value="1"/>
</dbReference>
<evidence type="ECO:0000313" key="2">
    <source>
        <dbReference type="EMBL" id="ERK38120.1"/>
    </source>
</evidence>
<organism evidence="2 3">
    <name type="scientific">Segatella baroniae F0067</name>
    <dbReference type="NCBI Taxonomy" id="1115809"/>
    <lineage>
        <taxon>Bacteria</taxon>
        <taxon>Pseudomonadati</taxon>
        <taxon>Bacteroidota</taxon>
        <taxon>Bacteroidia</taxon>
        <taxon>Bacteroidales</taxon>
        <taxon>Prevotellaceae</taxon>
        <taxon>Segatella</taxon>
    </lineage>
</organism>
<dbReference type="Pfam" id="PF04991">
    <property type="entry name" value="LicD"/>
    <property type="match status" value="1"/>
</dbReference>
<dbReference type="PATRIC" id="fig|1115809.3.peg.2506"/>
<dbReference type="GO" id="GO:0009100">
    <property type="term" value="P:glycoprotein metabolic process"/>
    <property type="evidence" value="ECO:0007669"/>
    <property type="project" value="UniProtKB-ARBA"/>
</dbReference>
<sequence>MMKEQRPRISDAETREMQQYLLDILTSIHSVCQAHGLRYYLIAGTMLGAVRHQGFVPWDDDADVAMPREDYDRLVAHANEWLPPHLELVSGVQDSRYPYAFARIQNKNTTYILRRCFNFAGGLPVDVFPLDGMTRNPLARYIHYRRYDVLIRLMYFAQRDPYKHGRGLGCLFIKLCHRLFSQSWLHRRLDALQRQYSIEKTGLVADHDNKPCRGILPREVYGTPTPVCFCGHALMGVQNPDRYLRYCYGDYMTPPPQLPPQNFRHLDLTKPYREYKKEHPEYK</sequence>
<dbReference type="RefSeq" id="WP_021590762.1">
    <property type="nucleotide sequence ID" value="NZ_AWEY01000044.1"/>
</dbReference>